<comment type="caution">
    <text evidence="3">The sequence shown here is derived from an EMBL/GenBank/DDBJ whole genome shotgun (WGS) entry which is preliminary data.</text>
</comment>
<dbReference type="GO" id="GO:0016757">
    <property type="term" value="F:glycosyltransferase activity"/>
    <property type="evidence" value="ECO:0007669"/>
    <property type="project" value="UniProtKB-KW"/>
</dbReference>
<keyword evidence="3" id="KW-0328">Glycosyltransferase</keyword>
<feature type="transmembrane region" description="Helical" evidence="1">
    <location>
        <begin position="264"/>
        <end position="283"/>
    </location>
</feature>
<accession>A0ABT3EGY9</accession>
<keyword evidence="1" id="KW-0472">Membrane</keyword>
<dbReference type="RefSeq" id="WP_264368672.1">
    <property type="nucleotide sequence ID" value="NZ_JAPCIO010000003.1"/>
</dbReference>
<dbReference type="Gene3D" id="3.90.550.10">
    <property type="entry name" value="Spore Coat Polysaccharide Biosynthesis Protein SpsA, Chain A"/>
    <property type="match status" value="1"/>
</dbReference>
<dbReference type="SUPFAM" id="SSF53448">
    <property type="entry name" value="Nucleotide-diphospho-sugar transferases"/>
    <property type="match status" value="1"/>
</dbReference>
<sequence length="297" mass="34539">MQNLLVSIIIPTYNRTQYLKLTLDSIKNQNFKDYEVIVIDDGTPGDDNLLLCEKYEKVAYVKIPNSGGPSKPRNIGISKAVGKYIAFVDDDDIWLPNKLEKQVQILEQNPEFGLVHGCCEVINNEGILQGKIVGRPGKPEVKHGDVKMRMIGNWTVMMPTSFVRKEVVDKVGYFNEEMPAAGEDVEFWTRCSFETKFYYLDNPMVYYRIHNENISSQTKEYINLPLYLKNVIDFYHKTNRLSSDDYSLLKNKLCFMQLKELNKTTFILVILNVFKISNIWFLNKNNVKIFLKRLLKH</sequence>
<dbReference type="PANTHER" id="PTHR22916">
    <property type="entry name" value="GLYCOSYLTRANSFERASE"/>
    <property type="match status" value="1"/>
</dbReference>
<dbReference type="InterPro" id="IPR029044">
    <property type="entry name" value="Nucleotide-diphossugar_trans"/>
</dbReference>
<dbReference type="PANTHER" id="PTHR22916:SF3">
    <property type="entry name" value="UDP-GLCNAC:BETAGAL BETA-1,3-N-ACETYLGLUCOSAMINYLTRANSFERASE-LIKE PROTEIN 1"/>
    <property type="match status" value="1"/>
</dbReference>
<evidence type="ECO:0000256" key="1">
    <source>
        <dbReference type="SAM" id="Phobius"/>
    </source>
</evidence>
<keyword evidence="3" id="KW-0808">Transferase</keyword>
<proteinExistence type="predicted"/>
<dbReference type="EMBL" id="JAPCIO010000003">
    <property type="protein sequence ID" value="MCW1147843.1"/>
    <property type="molecule type" value="Genomic_DNA"/>
</dbReference>
<feature type="domain" description="Glycosyltransferase 2-like" evidence="2">
    <location>
        <begin position="7"/>
        <end position="111"/>
    </location>
</feature>
<evidence type="ECO:0000313" key="4">
    <source>
        <dbReference type="Proteomes" id="UP001165677"/>
    </source>
</evidence>
<dbReference type="EC" id="2.4.-.-" evidence="3"/>
<protein>
    <submittedName>
        <fullName evidence="3">Glycosyltransferase</fullName>
        <ecNumber evidence="3">2.4.-.-</ecNumber>
    </submittedName>
</protein>
<dbReference type="Proteomes" id="UP001165677">
    <property type="component" value="Unassembled WGS sequence"/>
</dbReference>
<evidence type="ECO:0000259" key="2">
    <source>
        <dbReference type="Pfam" id="PF00535"/>
    </source>
</evidence>
<dbReference type="Pfam" id="PF00535">
    <property type="entry name" value="Glycos_transf_2"/>
    <property type="match status" value="1"/>
</dbReference>
<dbReference type="InterPro" id="IPR001173">
    <property type="entry name" value="Glyco_trans_2-like"/>
</dbReference>
<keyword evidence="4" id="KW-1185">Reference proteome</keyword>
<reference evidence="3" key="1">
    <citation type="submission" date="2022-10" db="EMBL/GenBank/DDBJ databases">
        <title>Flavobacterium sp. nov., a bacterium isolated from lake sediment.</title>
        <authorList>
            <person name="Qu J.-H."/>
        </authorList>
    </citation>
    <scope>NUCLEOTIDE SEQUENCE</scope>
    <source>
        <strain evidence="3">TH16-21</strain>
    </source>
</reference>
<keyword evidence="1" id="KW-0812">Transmembrane</keyword>
<organism evidence="3 4">
    <name type="scientific">Flavobacterium lacisediminis</name>
    <dbReference type="NCBI Taxonomy" id="2989705"/>
    <lineage>
        <taxon>Bacteria</taxon>
        <taxon>Pseudomonadati</taxon>
        <taxon>Bacteroidota</taxon>
        <taxon>Flavobacteriia</taxon>
        <taxon>Flavobacteriales</taxon>
        <taxon>Flavobacteriaceae</taxon>
        <taxon>Flavobacterium</taxon>
    </lineage>
</organism>
<gene>
    <name evidence="3" type="ORF">OJ995_06395</name>
</gene>
<name>A0ABT3EGY9_9FLAO</name>
<keyword evidence="1" id="KW-1133">Transmembrane helix</keyword>
<evidence type="ECO:0000313" key="3">
    <source>
        <dbReference type="EMBL" id="MCW1147843.1"/>
    </source>
</evidence>